<feature type="domain" description="Peptidase M16 C-terminal" evidence="10">
    <location>
        <begin position="671"/>
        <end position="852"/>
    </location>
</feature>
<keyword evidence="6" id="KW-0862">Zinc</keyword>
<comment type="caution">
    <text evidence="11">The sequence shown here is derived from an EMBL/GenBank/DDBJ whole genome shotgun (WGS) entry which is preliminary data.</text>
</comment>
<dbReference type="PANTHER" id="PTHR43690">
    <property type="entry name" value="NARDILYSIN"/>
    <property type="match status" value="1"/>
</dbReference>
<accession>A0ABX3FGW9</accession>
<evidence type="ECO:0000256" key="5">
    <source>
        <dbReference type="ARBA" id="ARBA00022801"/>
    </source>
</evidence>
<dbReference type="PROSITE" id="PS51257">
    <property type="entry name" value="PROKAR_LIPOPROTEIN"/>
    <property type="match status" value="1"/>
</dbReference>
<feature type="domain" description="Peptidase M16 C-terminal" evidence="10">
    <location>
        <begin position="202"/>
        <end position="377"/>
    </location>
</feature>
<comment type="cofactor">
    <cofactor evidence="1">
        <name>Zn(2+)</name>
        <dbReference type="ChEBI" id="CHEBI:29105"/>
    </cofactor>
</comment>
<evidence type="ECO:0000259" key="10">
    <source>
        <dbReference type="Pfam" id="PF05193"/>
    </source>
</evidence>
<dbReference type="InterPro" id="IPR011765">
    <property type="entry name" value="Pept_M16_N"/>
</dbReference>
<evidence type="ECO:0000256" key="4">
    <source>
        <dbReference type="ARBA" id="ARBA00022723"/>
    </source>
</evidence>
<evidence type="ECO:0000256" key="7">
    <source>
        <dbReference type="ARBA" id="ARBA00023049"/>
    </source>
</evidence>
<keyword evidence="12" id="KW-1185">Reference proteome</keyword>
<dbReference type="InterPro" id="IPR050626">
    <property type="entry name" value="Peptidase_M16"/>
</dbReference>
<proteinExistence type="inferred from homology"/>
<dbReference type="Gene3D" id="3.30.830.10">
    <property type="entry name" value="Metalloenzyme, LuxS/M16 peptidase-like"/>
    <property type="match status" value="4"/>
</dbReference>
<evidence type="ECO:0000313" key="11">
    <source>
        <dbReference type="EMBL" id="OLQ89742.1"/>
    </source>
</evidence>
<evidence type="ECO:0000256" key="2">
    <source>
        <dbReference type="ARBA" id="ARBA00007261"/>
    </source>
</evidence>
<keyword evidence="7" id="KW-0482">Metalloprotease</keyword>
<gene>
    <name evidence="11" type="ORF">BIY20_11430</name>
</gene>
<dbReference type="Pfam" id="PF00675">
    <property type="entry name" value="Peptidase_M16"/>
    <property type="match status" value="1"/>
</dbReference>
<reference evidence="11 12" key="1">
    <citation type="submission" date="2016-09" db="EMBL/GenBank/DDBJ databases">
        <title>Genomic Taxonomy of the Vibrionaceae.</title>
        <authorList>
            <person name="Gonzalez-Castillo A."/>
            <person name="Gomez-Gil B."/>
            <person name="Enciso-Ibarra K."/>
        </authorList>
    </citation>
    <scope>NUCLEOTIDE SEQUENCE [LARGE SCALE GENOMIC DNA]</scope>
    <source>
        <strain evidence="11 12">CAIM 1902</strain>
    </source>
</reference>
<dbReference type="InterPro" id="IPR011249">
    <property type="entry name" value="Metalloenz_LuxS/M16"/>
</dbReference>
<keyword evidence="3" id="KW-0645">Protease</keyword>
<evidence type="ECO:0000256" key="1">
    <source>
        <dbReference type="ARBA" id="ARBA00001947"/>
    </source>
</evidence>
<dbReference type="Pfam" id="PF05193">
    <property type="entry name" value="Peptidase_M16_C"/>
    <property type="match status" value="2"/>
</dbReference>
<dbReference type="Proteomes" id="UP000186039">
    <property type="component" value="Unassembled WGS sequence"/>
</dbReference>
<evidence type="ECO:0000256" key="6">
    <source>
        <dbReference type="ARBA" id="ARBA00022833"/>
    </source>
</evidence>
<evidence type="ECO:0000259" key="9">
    <source>
        <dbReference type="Pfam" id="PF00675"/>
    </source>
</evidence>
<dbReference type="RefSeq" id="WP_075715447.1">
    <property type="nucleotide sequence ID" value="NZ_AP019654.1"/>
</dbReference>
<organism evidence="11 12">
    <name type="scientific">Vibrio panuliri</name>
    <dbReference type="NCBI Taxonomy" id="1381081"/>
    <lineage>
        <taxon>Bacteria</taxon>
        <taxon>Pseudomonadati</taxon>
        <taxon>Pseudomonadota</taxon>
        <taxon>Gammaproteobacteria</taxon>
        <taxon>Vibrionales</taxon>
        <taxon>Vibrionaceae</taxon>
        <taxon>Vibrio</taxon>
    </lineage>
</organism>
<dbReference type="PANTHER" id="PTHR43690:SF17">
    <property type="entry name" value="PROTEIN YHJJ"/>
    <property type="match status" value="1"/>
</dbReference>
<evidence type="ECO:0000256" key="3">
    <source>
        <dbReference type="ARBA" id="ARBA00022670"/>
    </source>
</evidence>
<evidence type="ECO:0000256" key="8">
    <source>
        <dbReference type="RuleBase" id="RU004447"/>
    </source>
</evidence>
<evidence type="ECO:0000313" key="12">
    <source>
        <dbReference type="Proteomes" id="UP000186039"/>
    </source>
</evidence>
<dbReference type="EMBL" id="MJMH01000182">
    <property type="protein sequence ID" value="OLQ89742.1"/>
    <property type="molecule type" value="Genomic_DNA"/>
</dbReference>
<sequence>MQLIKKWLTFFTVLLIVGCNSDLDKSIPEDSNWSQYQLDNGLRYHLYPTEDKEISIRLMIHAGSMQESDKQKGYAHFVEHMAFNGSRHFTGNEVIRLFEKTGGSFGADINAFTSYQLTAYKMDLSDKQHLPLALTWMRDVADGIEFSPEQVEREKGVILGEFRASRSENEPLFTKAYLEAVKGTVLEDKDPLGTEDSVKQASAKALKDYYRRWYQPQNAELIISGNISNEELSTLITQQFSTWKNNGKPAVNKQRGHKINNGSYTLLVGEMESPSLHFLVDRGPIAITTYRQQYQYWLDEVTQQLITQRLQAAFNNAAQAVQYSGSYSQWIGYNRYAAASIAFSADNREATQQLFLQTVRSLRDYGVSQSELESIMTGYRNTLSNFDNEWNKRKPLQIVDDKVFAIEQAMPVQSRETNRQALNEFVTYIDLKRVNKNIEDLLSSNLSWLQGYSASESLSTLEQELIKLPDVYAQTGFKPLELQDVTSELKQPKAQGEIVSRTEKEGDFTVWQLSNGVEVWYQRDPQAGQRAHLVYASQGGKAALTPDLYAASDLLPQSAARSGLGEFNGAQFDSYLRKKGVAVYPFIGFTFHGLEVNTEVKALPLALNTIFNISTEVKVEPRQLEAVKQEFYENNNAYYGSPEGQWYKAINAETYQPHSRHRFVLNSDIASVTTDQLLQVHQRLFHYNRGNKLVIIADLEPAQIAPMLRKYIASINLSNENVSLLNFDNQYKGELAPLVEVNQGNEKGTMLLTRLINTQKRAKSAKDVFAEDALQRIASARLLDEVREKRGLDYSPEVYPVTQDGEWGSDWFVTAKVASEDLKEVQLALKTIFDGLANSITEEELSTAVKQLAVAVEPINDDPIQRAWFYSRYLIHGYGIEALLDIEGTANSITLDDLQQKANWVFGAKSKKLTATLSPQS</sequence>
<name>A0ABX3FGW9_9VIBR</name>
<dbReference type="SUPFAM" id="SSF63411">
    <property type="entry name" value="LuxS/MPP-like metallohydrolase"/>
    <property type="match status" value="3"/>
</dbReference>
<keyword evidence="4" id="KW-0479">Metal-binding</keyword>
<dbReference type="PROSITE" id="PS00143">
    <property type="entry name" value="INSULINASE"/>
    <property type="match status" value="1"/>
</dbReference>
<protein>
    <submittedName>
        <fullName evidence="11">Peptidase</fullName>
    </submittedName>
</protein>
<feature type="domain" description="Peptidase M16 N-terminal" evidence="9">
    <location>
        <begin position="51"/>
        <end position="179"/>
    </location>
</feature>
<keyword evidence="5" id="KW-0378">Hydrolase</keyword>
<dbReference type="InterPro" id="IPR007863">
    <property type="entry name" value="Peptidase_M16_C"/>
</dbReference>
<comment type="similarity">
    <text evidence="2 8">Belongs to the peptidase M16 family.</text>
</comment>
<dbReference type="InterPro" id="IPR001431">
    <property type="entry name" value="Pept_M16_Zn_BS"/>
</dbReference>